<dbReference type="AlphaFoldDB" id="X5KFE2"/>
<dbReference type="InterPro" id="IPR011990">
    <property type="entry name" value="TPR-like_helical_dom_sf"/>
</dbReference>
<reference evidence="2" key="2">
    <citation type="submission" date="2016-06" db="EMBL/GenBank/DDBJ databases">
        <authorList>
            <person name="Nicholson A.C."/>
        </authorList>
    </citation>
    <scope>NUCLEOTIDE SEQUENCE [LARGE SCALE GENOMIC DNA]</scope>
    <source>
        <strain evidence="2">E6809</strain>
    </source>
</reference>
<dbReference type="EMBL" id="MAHS01000011">
    <property type="protein sequence ID" value="OPB48371.1"/>
    <property type="molecule type" value="Genomic_DNA"/>
</dbReference>
<evidence type="ECO:0008006" key="4">
    <source>
        <dbReference type="Google" id="ProtNLM"/>
    </source>
</evidence>
<evidence type="ECO:0000313" key="2">
    <source>
        <dbReference type="EMBL" id="OPB48371.1"/>
    </source>
</evidence>
<gene>
    <name evidence="1" type="ORF">AYC66_06990</name>
    <name evidence="2" type="ORF">BAY09_05260</name>
</gene>
<proteinExistence type="predicted"/>
<dbReference type="RefSeq" id="WP_035590406.1">
    <property type="nucleotide sequence ID" value="NZ_BQKS01000012.1"/>
</dbReference>
<dbReference type="Gene3D" id="1.25.40.390">
    <property type="match status" value="1"/>
</dbReference>
<evidence type="ECO:0000313" key="1">
    <source>
        <dbReference type="EMBL" id="AQX50433.1"/>
    </source>
</evidence>
<dbReference type="SUPFAM" id="SSF48452">
    <property type="entry name" value="TPR-like"/>
    <property type="match status" value="1"/>
</dbReference>
<dbReference type="Proteomes" id="UP000189738">
    <property type="component" value="Chromosome"/>
</dbReference>
<dbReference type="PROSITE" id="PS51257">
    <property type="entry name" value="PROKAR_LIPOPROTEIN"/>
    <property type="match status" value="1"/>
</dbReference>
<name>X5KFE2_9FLAO</name>
<dbReference type="InterPro" id="IPR041662">
    <property type="entry name" value="SusD-like_2"/>
</dbReference>
<protein>
    <recommendedName>
        <fullName evidence="4">SusD/RagB family nutrient-binding outer membrane lipoprotein</fullName>
    </recommendedName>
</protein>
<dbReference type="EMBL" id="CP014339">
    <property type="protein sequence ID" value="AQX50433.1"/>
    <property type="molecule type" value="Genomic_DNA"/>
</dbReference>
<dbReference type="OrthoDB" id="725917at2"/>
<accession>X5KFE2</accession>
<organism evidence="2">
    <name type="scientific">Elizabethkingia anophelis</name>
    <dbReference type="NCBI Taxonomy" id="1117645"/>
    <lineage>
        <taxon>Bacteria</taxon>
        <taxon>Pseudomonadati</taxon>
        <taxon>Bacteroidota</taxon>
        <taxon>Flavobacteriia</taxon>
        <taxon>Flavobacteriales</taxon>
        <taxon>Weeksellaceae</taxon>
        <taxon>Elizabethkingia</taxon>
    </lineage>
</organism>
<sequence length="515" mass="57000">MKNNKYYKIALIGVISFLSFTSCKDENFGDDYNKDLYGIYDADYKSLMSGAMLNFAGWGQGNSNVYQMMPILFAQYQSQVTYTTEQQYGDTPGAWARFYSNQLINFNRIINAYSSGTVTVGMTDQGSKENMIGVSKIFRAIIYKRITDTYGDAPMTEALRYDEIRNPKYDKQEDIYKAIIKDLKEGRDMLQASGSTPKGDVIYAGDVKKWKKLANSLLLQVTLQLSKKYPGASGMAATEFKAALADPSGLIETLDDEAWFAYAATNLVANPLNSFRAADFRMSRELTDAMKGSATTFNPTTNKTPDYRLTIYATSGTMSAQGLPFGYSAPDLAEAGYSTAGTTTISTKYRSADSPMYLMTASYTFLNRAEGAARGWSAESVNDMLKKGIVLNYNTLDSHFITGVAPFTGTKISDKAEAYANARVADIATAGALRVIADEKWISLFANGFDAWAEWRRTGFPLLKPAKSALNGGIIPRRLRYPQDEANFNKVNYQAGISTLTPGEDKNTSKVWWDQ</sequence>
<dbReference type="Pfam" id="PF12771">
    <property type="entry name" value="SusD-like_2"/>
    <property type="match status" value="1"/>
</dbReference>
<evidence type="ECO:0000313" key="3">
    <source>
        <dbReference type="Proteomes" id="UP000189738"/>
    </source>
</evidence>
<reference evidence="1 3" key="1">
    <citation type="submission" date="2016-02" db="EMBL/GenBank/DDBJ databases">
        <authorList>
            <person name="Nicholson A.C."/>
            <person name="Humrighouse B.W."/>
            <person name="Loparev V."/>
            <person name="Emery B."/>
            <person name="Graziano J."/>
            <person name="McQuiston J.R."/>
        </authorList>
    </citation>
    <scope>NUCLEOTIDE SEQUENCE [LARGE SCALE GENOMIC DNA]</scope>
    <source>
        <strain evidence="1 3">E6809</strain>
    </source>
</reference>